<dbReference type="EC" id="2.7.7.41" evidence="6"/>
<organism evidence="19 20">
    <name type="scientific">Acanthamoeba castellanii (strain ATCC 30010 / Neff)</name>
    <dbReference type="NCBI Taxonomy" id="1257118"/>
    <lineage>
        <taxon>Eukaryota</taxon>
        <taxon>Amoebozoa</taxon>
        <taxon>Discosea</taxon>
        <taxon>Longamoebia</taxon>
        <taxon>Centramoebida</taxon>
        <taxon>Acanthamoebidae</taxon>
        <taxon>Acanthamoeba</taxon>
    </lineage>
</organism>
<evidence type="ECO:0000313" key="19">
    <source>
        <dbReference type="EMBL" id="ELR23570.1"/>
    </source>
</evidence>
<evidence type="ECO:0000256" key="13">
    <source>
        <dbReference type="ARBA" id="ARBA00023098"/>
    </source>
</evidence>
<dbReference type="InterPro" id="IPR015222">
    <property type="entry name" value="Tam41"/>
</dbReference>
<evidence type="ECO:0000256" key="18">
    <source>
        <dbReference type="ARBA" id="ARBA00029893"/>
    </source>
</evidence>
<accession>L8HEI0</accession>
<proteinExistence type="inferred from homology"/>
<evidence type="ECO:0000256" key="6">
    <source>
        <dbReference type="ARBA" id="ARBA00012487"/>
    </source>
</evidence>
<dbReference type="UniPathway" id="UPA00557">
    <property type="reaction ID" value="UER00614"/>
</dbReference>
<name>L8HEI0_ACACF</name>
<comment type="similarity">
    <text evidence="5">Belongs to the TAM41 family.</text>
</comment>
<evidence type="ECO:0000256" key="2">
    <source>
        <dbReference type="ARBA" id="ARBA00004443"/>
    </source>
</evidence>
<evidence type="ECO:0000256" key="5">
    <source>
        <dbReference type="ARBA" id="ARBA00005458"/>
    </source>
</evidence>
<protein>
    <recommendedName>
        <fullName evidence="7">Phosphatidate cytidylyltransferase, mitochondrial</fullName>
        <ecNumber evidence="6">2.7.7.41</ecNumber>
    </recommendedName>
    <alternativeName>
        <fullName evidence="18">CDP-diacylglycerol synthase</fullName>
    </alternativeName>
</protein>
<comment type="subcellular location">
    <subcellularLocation>
        <location evidence="2">Mitochondrion inner membrane</location>
        <topology evidence="2">Peripheral membrane protein</topology>
        <orientation evidence="2">Matrix side</orientation>
    </subcellularLocation>
</comment>
<dbReference type="GO" id="GO:0004605">
    <property type="term" value="F:phosphatidate cytidylyltransferase activity"/>
    <property type="evidence" value="ECO:0007669"/>
    <property type="project" value="UniProtKB-EC"/>
</dbReference>
<evidence type="ECO:0000256" key="1">
    <source>
        <dbReference type="ARBA" id="ARBA00001946"/>
    </source>
</evidence>
<comment type="pathway">
    <text evidence="3">Phospholipid metabolism; CDP-diacylglycerol biosynthesis; CDP-diacylglycerol from sn-glycerol 3-phosphate: step 3/3.</text>
</comment>
<evidence type="ECO:0000256" key="3">
    <source>
        <dbReference type="ARBA" id="ARBA00005119"/>
    </source>
</evidence>
<keyword evidence="12" id="KW-0460">Magnesium</keyword>
<evidence type="ECO:0000256" key="9">
    <source>
        <dbReference type="ARBA" id="ARBA00022679"/>
    </source>
</evidence>
<keyword evidence="17" id="KW-1208">Phospholipid metabolism</keyword>
<keyword evidence="20" id="KW-1185">Reference proteome</keyword>
<dbReference type="GeneID" id="14924551"/>
<evidence type="ECO:0000256" key="10">
    <source>
        <dbReference type="ARBA" id="ARBA00022695"/>
    </source>
</evidence>
<dbReference type="GO" id="GO:0005743">
    <property type="term" value="C:mitochondrial inner membrane"/>
    <property type="evidence" value="ECO:0007669"/>
    <property type="project" value="UniProtKB-SubCell"/>
</dbReference>
<dbReference type="PANTHER" id="PTHR13619:SF0">
    <property type="entry name" value="PHOSPHATIDATE CYTIDYLYLTRANSFERASE, MITOCHONDRIAL"/>
    <property type="match status" value="1"/>
</dbReference>
<evidence type="ECO:0000256" key="14">
    <source>
        <dbReference type="ARBA" id="ARBA00023128"/>
    </source>
</evidence>
<keyword evidence="10" id="KW-0548">Nucleotidyltransferase</keyword>
<evidence type="ECO:0000313" key="20">
    <source>
        <dbReference type="Proteomes" id="UP000011083"/>
    </source>
</evidence>
<keyword evidence="8" id="KW-0444">Lipid biosynthesis</keyword>
<dbReference type="OrthoDB" id="341477at2759"/>
<dbReference type="EMBL" id="KB007857">
    <property type="protein sequence ID" value="ELR23570.1"/>
    <property type="molecule type" value="Genomic_DNA"/>
</dbReference>
<dbReference type="Proteomes" id="UP000011083">
    <property type="component" value="Unassembled WGS sequence"/>
</dbReference>
<dbReference type="STRING" id="1257118.L8HEI0"/>
<comment type="pathway">
    <text evidence="4">Lipid metabolism.</text>
</comment>
<dbReference type="OMA" id="HAENMHR"/>
<evidence type="ECO:0000256" key="15">
    <source>
        <dbReference type="ARBA" id="ARBA00023136"/>
    </source>
</evidence>
<evidence type="ECO:0000256" key="16">
    <source>
        <dbReference type="ARBA" id="ARBA00023209"/>
    </source>
</evidence>
<keyword evidence="15" id="KW-0472">Membrane</keyword>
<keyword evidence="14" id="KW-0496">Mitochondrion</keyword>
<evidence type="ECO:0000256" key="4">
    <source>
        <dbReference type="ARBA" id="ARBA00005189"/>
    </source>
</evidence>
<evidence type="ECO:0000256" key="12">
    <source>
        <dbReference type="ARBA" id="ARBA00022842"/>
    </source>
</evidence>
<reference evidence="19 20" key="1">
    <citation type="journal article" date="2013" name="Genome Biol.">
        <title>Genome of Acanthamoeba castellanii highlights extensive lateral gene transfer and early evolution of tyrosine kinase signaling.</title>
        <authorList>
            <person name="Clarke M."/>
            <person name="Lohan A.J."/>
            <person name="Liu B."/>
            <person name="Lagkouvardos I."/>
            <person name="Roy S."/>
            <person name="Zafar N."/>
            <person name="Bertelli C."/>
            <person name="Schilde C."/>
            <person name="Kianianmomeni A."/>
            <person name="Burglin T.R."/>
            <person name="Frech C."/>
            <person name="Turcotte B."/>
            <person name="Kopec K.O."/>
            <person name="Synnott J.M."/>
            <person name="Choo C."/>
            <person name="Paponov I."/>
            <person name="Finkler A."/>
            <person name="Soon Heng Tan C."/>
            <person name="Hutchins A.P."/>
            <person name="Weinmeier T."/>
            <person name="Rattei T."/>
            <person name="Chu J.S."/>
            <person name="Gimenez G."/>
            <person name="Irimia M."/>
            <person name="Rigden D.J."/>
            <person name="Fitzpatrick D.A."/>
            <person name="Lorenzo-Morales J."/>
            <person name="Bateman A."/>
            <person name="Chiu C.H."/>
            <person name="Tang P."/>
            <person name="Hegemann P."/>
            <person name="Fromm H."/>
            <person name="Raoult D."/>
            <person name="Greub G."/>
            <person name="Miranda-Saavedra D."/>
            <person name="Chen N."/>
            <person name="Nash P."/>
            <person name="Ginger M.L."/>
            <person name="Horn M."/>
            <person name="Schaap P."/>
            <person name="Caler L."/>
            <person name="Loftus B."/>
        </authorList>
    </citation>
    <scope>NUCLEOTIDE SEQUENCE [LARGE SCALE GENOMIC DNA]</scope>
    <source>
        <strain evidence="19 20">Neff</strain>
    </source>
</reference>
<evidence type="ECO:0000256" key="7">
    <source>
        <dbReference type="ARBA" id="ARBA00018337"/>
    </source>
</evidence>
<evidence type="ECO:0000256" key="8">
    <source>
        <dbReference type="ARBA" id="ARBA00022516"/>
    </source>
</evidence>
<sequence length="324" mass="35657">MAQREPAEWEVPLGLGEEDRQQLRRIIGAFPKLTFAAGYGSGVVPQADATKLTKKPMKDFIFAVEDSRRWHEANIATNGGHYSGVAWLGSSVVARLQEDVGASIYYNTHVQLLDETIKYGVISSKHLISDLVNWDTLYVSGRMQKPGSDEIMSANQANLESALSSALLLAPAQLPQRQLWETIAGLSYTGDFRMQFGENPNKVKNIVTDKNAEAFRLMYRHSCDKLQHLLRLEDDTVVQDTSRAARQDLLLRLPARLKANVERQTGQSLVDLSGAPVQTIASAVASGISTLVKSSSRSQSLKAGLVKTIVYSANKIAKMRNATK</sequence>
<keyword evidence="9" id="KW-0808">Transferase</keyword>
<gene>
    <name evidence="19" type="ORF">ACA1_071920</name>
</gene>
<dbReference type="KEGG" id="acan:ACA1_071920"/>
<dbReference type="VEuPathDB" id="AmoebaDB:ACA1_071920"/>
<dbReference type="GO" id="GO:0016024">
    <property type="term" value="P:CDP-diacylglycerol biosynthetic process"/>
    <property type="evidence" value="ECO:0007669"/>
    <property type="project" value="UniProtKB-UniPathway"/>
</dbReference>
<dbReference type="Pfam" id="PF09139">
    <property type="entry name" value="Tam41_Mmp37"/>
    <property type="match status" value="1"/>
</dbReference>
<evidence type="ECO:0000256" key="11">
    <source>
        <dbReference type="ARBA" id="ARBA00022792"/>
    </source>
</evidence>
<keyword evidence="13" id="KW-0443">Lipid metabolism</keyword>
<dbReference type="GO" id="GO:0032049">
    <property type="term" value="P:cardiolipin biosynthetic process"/>
    <property type="evidence" value="ECO:0007669"/>
    <property type="project" value="InterPro"/>
</dbReference>
<keyword evidence="11" id="KW-0999">Mitochondrion inner membrane</keyword>
<dbReference type="AlphaFoldDB" id="L8HEI0"/>
<dbReference type="PIRSF" id="PIRSF028840">
    <property type="entry name" value="Mmp37"/>
    <property type="match status" value="1"/>
</dbReference>
<dbReference type="RefSeq" id="XP_004353098.1">
    <property type="nucleotide sequence ID" value="XM_004353046.1"/>
</dbReference>
<comment type="cofactor">
    <cofactor evidence="1">
        <name>Mg(2+)</name>
        <dbReference type="ChEBI" id="CHEBI:18420"/>
    </cofactor>
</comment>
<dbReference type="PANTHER" id="PTHR13619">
    <property type="entry name" value="PHOSPHATIDATE CYTIDYLYLTRANSFERASE, MITOCHONDRIAL"/>
    <property type="match status" value="1"/>
</dbReference>
<keyword evidence="16" id="KW-0594">Phospholipid biosynthesis</keyword>
<evidence type="ECO:0000256" key="17">
    <source>
        <dbReference type="ARBA" id="ARBA00023264"/>
    </source>
</evidence>